<keyword evidence="1" id="KW-0732">Signal</keyword>
<evidence type="ECO:0000313" key="2">
    <source>
        <dbReference type="EMBL" id="CAF1300830.1"/>
    </source>
</evidence>
<evidence type="ECO:0000256" key="1">
    <source>
        <dbReference type="SAM" id="SignalP"/>
    </source>
</evidence>
<organism evidence="3 4">
    <name type="scientific">Rotaria sordida</name>
    <dbReference type="NCBI Taxonomy" id="392033"/>
    <lineage>
        <taxon>Eukaryota</taxon>
        <taxon>Metazoa</taxon>
        <taxon>Spiralia</taxon>
        <taxon>Gnathifera</taxon>
        <taxon>Rotifera</taxon>
        <taxon>Eurotatoria</taxon>
        <taxon>Bdelloidea</taxon>
        <taxon>Philodinida</taxon>
        <taxon>Philodinidae</taxon>
        <taxon>Rotaria</taxon>
    </lineage>
</organism>
<accession>A0A815YSP5</accession>
<proteinExistence type="predicted"/>
<dbReference type="EMBL" id="CAJNOH010002582">
    <property type="protein sequence ID" value="CAF1300830.1"/>
    <property type="molecule type" value="Genomic_DNA"/>
</dbReference>
<evidence type="ECO:0000313" key="4">
    <source>
        <dbReference type="Proteomes" id="UP000663870"/>
    </source>
</evidence>
<sequence>MIKILLCILFLNYISAEINSDKFKILITVRESKSFINDIDGLSSNHTLIYLLYTYTEPYQLVKLNTSTLHPLARAILPFHYNDTTFRQDFFLLTFSDDQLFVGYVEDLGRPEAATWLQAIDLRSMTINDNLKQGFPFKQFTGFPLFQAISNQQKIIVNLWQWDLTTKSITKPQIINGQLPSTDPYDSWLLPSISSLDETPQLLLMYNENILYTLNVSSSSQWIINTQLSNIQLDFLSKSFSFHMDVVNASTIAVADDQMNIFIYNLYNQQLSTTLNLRKMFPDYPRMSEQIASNLRANDQYVYVTSSTNVEPFDQQYLFRIRLNDTMKGVDLLSFADENYGLTELVTFADTVYSFERLYEAEDYFNIYKIGTPRKNTY</sequence>
<name>A0A815YSP5_9BILA</name>
<dbReference type="AlphaFoldDB" id="A0A815YSP5"/>
<gene>
    <name evidence="3" type="ORF">JXQ802_LOCUS45498</name>
    <name evidence="2" type="ORF">PYM288_LOCUS29902</name>
</gene>
<reference evidence="3" key="1">
    <citation type="submission" date="2021-02" db="EMBL/GenBank/DDBJ databases">
        <authorList>
            <person name="Nowell W R."/>
        </authorList>
    </citation>
    <scope>NUCLEOTIDE SEQUENCE</scope>
</reference>
<dbReference type="Proteomes" id="UP000663854">
    <property type="component" value="Unassembled WGS sequence"/>
</dbReference>
<keyword evidence="4" id="KW-1185">Reference proteome</keyword>
<evidence type="ECO:0000313" key="3">
    <source>
        <dbReference type="EMBL" id="CAF1574120.1"/>
    </source>
</evidence>
<protein>
    <submittedName>
        <fullName evidence="3">Uncharacterized protein</fullName>
    </submittedName>
</protein>
<dbReference type="Proteomes" id="UP000663870">
    <property type="component" value="Unassembled WGS sequence"/>
</dbReference>
<feature type="chain" id="PRO_5035688497" evidence="1">
    <location>
        <begin position="17"/>
        <end position="378"/>
    </location>
</feature>
<feature type="signal peptide" evidence="1">
    <location>
        <begin position="1"/>
        <end position="16"/>
    </location>
</feature>
<comment type="caution">
    <text evidence="3">The sequence shown here is derived from an EMBL/GenBank/DDBJ whole genome shotgun (WGS) entry which is preliminary data.</text>
</comment>
<dbReference type="EMBL" id="CAJNOL010003789">
    <property type="protein sequence ID" value="CAF1574120.1"/>
    <property type="molecule type" value="Genomic_DNA"/>
</dbReference>